<protein>
    <recommendedName>
        <fullName evidence="9">Wax synthase domain-containing protein</fullName>
    </recommendedName>
</protein>
<evidence type="ECO:0000313" key="10">
    <source>
        <dbReference type="EMBL" id="EJT47922.1"/>
    </source>
</evidence>
<comment type="similarity">
    <text evidence="3">Belongs to the wax synthase family.</text>
</comment>
<keyword evidence="5 8" id="KW-0812">Transmembrane</keyword>
<dbReference type="GO" id="GO:0006629">
    <property type="term" value="P:lipid metabolic process"/>
    <property type="evidence" value="ECO:0007669"/>
    <property type="project" value="InterPro"/>
</dbReference>
<keyword evidence="7 8" id="KW-0472">Membrane</keyword>
<feature type="domain" description="Wax synthase" evidence="9">
    <location>
        <begin position="290"/>
        <end position="371"/>
    </location>
</feature>
<dbReference type="AlphaFoldDB" id="J6EYJ7"/>
<gene>
    <name evidence="10" type="ORF">A1Q1_03157</name>
</gene>
<feature type="transmembrane region" description="Helical" evidence="8">
    <location>
        <begin position="360"/>
        <end position="378"/>
    </location>
</feature>
<dbReference type="VEuPathDB" id="FungiDB:A1Q1_03157"/>
<evidence type="ECO:0000259" key="9">
    <source>
        <dbReference type="Pfam" id="PF13813"/>
    </source>
</evidence>
<dbReference type="RefSeq" id="XP_014179085.1">
    <property type="nucleotide sequence ID" value="XM_014323610.1"/>
</dbReference>
<dbReference type="EMBL" id="ALBS01000223">
    <property type="protein sequence ID" value="EJT47922.1"/>
    <property type="molecule type" value="Genomic_DNA"/>
</dbReference>
<dbReference type="InterPro" id="IPR032805">
    <property type="entry name" value="Wax_synthase_dom"/>
</dbReference>
<sequence>MQQLLDFAGRAYAYACPPPFGILNPIHRIALRAQPLTPDLLMWFNWLVLPLVPLVLISYLLVGGPKDKLARESRPIRAALAVAGWTMLTHSFLTRRFTTLLKDPVVDPWMALGRPRWVAAIDLAINLRHVYLGSVGLDTSAGPPNLALPELKPGERPQVEVHLRHWRRQPRPTTRLAAFARHLGHFLFIYCLEDALFTFVRAVGPDALAPPGGRAWLPQYDHIVPGLIAETRTILLPSTIGYVVPPFYVGVVLKAAAPMMIWGMLSGVYHLGAILCIGSGFWEPETWDTDMFDAPFRSTSLRDLWGRRWHQLYRRTFLNCTKTVIRVLHLPSNTFTFYGLIYLFSGLLHALGQISNDPPPQFSGVILFFLLAGLGNALEVMFKRVTGRFVGTLILNAWVDPGWAACSFFPDKGFGQLVVPYILKHGLTLEPLHGAGSAIAEVVESKPVLAETFVKTTAALAESVVESAVESVTTTTAAVIETVVAVAADAAAEL</sequence>
<accession>J6EYJ7</accession>
<evidence type="ECO:0000256" key="1">
    <source>
        <dbReference type="ARBA" id="ARBA00004141"/>
    </source>
</evidence>
<dbReference type="Pfam" id="PF13813">
    <property type="entry name" value="MBOAT_2"/>
    <property type="match status" value="1"/>
</dbReference>
<evidence type="ECO:0000256" key="2">
    <source>
        <dbReference type="ARBA" id="ARBA00005179"/>
    </source>
</evidence>
<reference evidence="10 11" key="1">
    <citation type="journal article" date="2012" name="Eukaryot. Cell">
        <title>Draft genome sequence of CBS 2479, the standard type strain of Trichosporon asahii.</title>
        <authorList>
            <person name="Yang R.Y."/>
            <person name="Li H.T."/>
            <person name="Zhu H."/>
            <person name="Zhou G.P."/>
            <person name="Wang M."/>
            <person name="Wang L."/>
        </authorList>
    </citation>
    <scope>NUCLEOTIDE SEQUENCE [LARGE SCALE GENOMIC DNA]</scope>
    <source>
        <strain evidence="11">ATCC 90039 / CBS 2479 / JCM 2466 / KCTC 7840 / NCYC 2677 / UAMH 7654</strain>
    </source>
</reference>
<dbReference type="GeneID" id="25986670"/>
<evidence type="ECO:0000313" key="11">
    <source>
        <dbReference type="Proteomes" id="UP000002748"/>
    </source>
</evidence>
<comment type="subcellular location">
    <subcellularLocation>
        <location evidence="1">Membrane</location>
        <topology evidence="1">Multi-pass membrane protein</topology>
    </subcellularLocation>
</comment>
<feature type="transmembrane region" description="Helical" evidence="8">
    <location>
        <begin position="234"/>
        <end position="253"/>
    </location>
</feature>
<dbReference type="InterPro" id="IPR044851">
    <property type="entry name" value="Wax_synthase"/>
</dbReference>
<evidence type="ECO:0000256" key="7">
    <source>
        <dbReference type="ARBA" id="ARBA00023136"/>
    </source>
</evidence>
<evidence type="ECO:0000256" key="6">
    <source>
        <dbReference type="ARBA" id="ARBA00022989"/>
    </source>
</evidence>
<feature type="transmembrane region" description="Helical" evidence="8">
    <location>
        <begin position="259"/>
        <end position="282"/>
    </location>
</feature>
<keyword evidence="6 8" id="KW-1133">Transmembrane helix</keyword>
<evidence type="ECO:0000256" key="4">
    <source>
        <dbReference type="ARBA" id="ARBA00022679"/>
    </source>
</evidence>
<dbReference type="PANTHER" id="PTHR31595:SF57">
    <property type="entry name" value="OS04G0481900 PROTEIN"/>
    <property type="match status" value="1"/>
</dbReference>
<evidence type="ECO:0000256" key="5">
    <source>
        <dbReference type="ARBA" id="ARBA00022692"/>
    </source>
</evidence>
<comment type="caution">
    <text evidence="10">The sequence shown here is derived from an EMBL/GenBank/DDBJ whole genome shotgun (WGS) entry which is preliminary data.</text>
</comment>
<dbReference type="OrthoDB" id="1077582at2759"/>
<dbReference type="Proteomes" id="UP000002748">
    <property type="component" value="Unassembled WGS sequence"/>
</dbReference>
<evidence type="ECO:0000256" key="8">
    <source>
        <dbReference type="SAM" id="Phobius"/>
    </source>
</evidence>
<dbReference type="GO" id="GO:0008374">
    <property type="term" value="F:O-acyltransferase activity"/>
    <property type="evidence" value="ECO:0007669"/>
    <property type="project" value="InterPro"/>
</dbReference>
<name>J6EYJ7_TRIAS</name>
<dbReference type="GO" id="GO:0016020">
    <property type="term" value="C:membrane"/>
    <property type="evidence" value="ECO:0007669"/>
    <property type="project" value="UniProtKB-SubCell"/>
</dbReference>
<proteinExistence type="inferred from homology"/>
<feature type="transmembrane region" description="Helical" evidence="8">
    <location>
        <begin position="43"/>
        <end position="62"/>
    </location>
</feature>
<keyword evidence="4" id="KW-0808">Transferase</keyword>
<dbReference type="HOGENOM" id="CLU_503616_0_0_1"/>
<dbReference type="PANTHER" id="PTHR31595">
    <property type="entry name" value="LONG-CHAIN-ALCOHOL O-FATTY-ACYLTRANSFERASE 3-RELATED"/>
    <property type="match status" value="1"/>
</dbReference>
<evidence type="ECO:0000256" key="3">
    <source>
        <dbReference type="ARBA" id="ARBA00007282"/>
    </source>
</evidence>
<organism evidence="10 11">
    <name type="scientific">Trichosporon asahii var. asahii (strain ATCC 90039 / CBS 2479 / JCM 2466 / KCTC 7840 / NBRC 103889/ NCYC 2677 / UAMH 7654)</name>
    <name type="common">Yeast</name>
    <dbReference type="NCBI Taxonomy" id="1186058"/>
    <lineage>
        <taxon>Eukaryota</taxon>
        <taxon>Fungi</taxon>
        <taxon>Dikarya</taxon>
        <taxon>Basidiomycota</taxon>
        <taxon>Agaricomycotina</taxon>
        <taxon>Tremellomycetes</taxon>
        <taxon>Trichosporonales</taxon>
        <taxon>Trichosporonaceae</taxon>
        <taxon>Trichosporon</taxon>
    </lineage>
</organism>
<dbReference type="KEGG" id="tasa:A1Q1_03157"/>
<comment type="pathway">
    <text evidence="2">Secondary metabolite biosynthesis.</text>
</comment>